<evidence type="ECO:0000313" key="3">
    <source>
        <dbReference type="Proteomes" id="UP001201701"/>
    </source>
</evidence>
<sequence length="532" mass="56290">MRRVLTTVSALAICAPAYGQSIDSQGAAQVQKDIARYLGSQAFDKGVIKVEPKGDAYQLTIDFKALVNTLPKQDFVKFDVPAYVLAVKPRADGAWDVSSALPSKGTFEVKTPDGQQNTEIEIKDGKFSGVYDTALATFTSMTSSMAGMTMSSKDPKSSVQASAGASTMTGSGGKAADGGVDFTMNQTVADFSETVTIDDPESGMKVPLTFRAPSFVVDATAKGLRSRAILDLVAFGVANQDEAKVKANQAELKTLLLAALPVWQRFDGSYNFKDFKLGTPLGEFGMTELVAKFGADGVSQNGKLNYGFKASGLTVPASAGQMLPTWSISLLPTDVELNFGGSNLDLDTMARKTIDTLDLTKEPPLPADFGDKIGAEFLAKSPKILIEPSIVKNKDAEIAFKGEVRFPFDKPDPTKKPDMDLTVTVLGYDKIVETLQEAAKTTPDASNAVTAALAMKGFAKTLPDGRIEWVLNGKSDGSVAVNGVTVKGPDPIVDPAEDGAAGDAIQEEGTDPAQDATEPAQEEQAPQQPTQQ</sequence>
<comment type="caution">
    <text evidence="2">The sequence shown here is derived from an EMBL/GenBank/DDBJ whole genome shotgun (WGS) entry which is preliminary data.</text>
</comment>
<name>A0ABS9QAL4_9HYPH</name>
<dbReference type="RefSeq" id="WP_239361826.1">
    <property type="nucleotide sequence ID" value="NZ_JAKREW010000001.1"/>
</dbReference>
<dbReference type="Proteomes" id="UP001201701">
    <property type="component" value="Unassembled WGS sequence"/>
</dbReference>
<evidence type="ECO:0008006" key="4">
    <source>
        <dbReference type="Google" id="ProtNLM"/>
    </source>
</evidence>
<dbReference type="EMBL" id="JAKREW010000001">
    <property type="protein sequence ID" value="MCG7503886.1"/>
    <property type="molecule type" value="Genomic_DNA"/>
</dbReference>
<reference evidence="2 3" key="1">
    <citation type="submission" date="2022-02" db="EMBL/GenBank/DDBJ databases">
        <title>Draft genome sequence of Mezorhizobium retamae strain IRAMC:0171 isolated from Retama raetam nodules.</title>
        <authorList>
            <person name="Bengaied R."/>
            <person name="Sbissi I."/>
            <person name="Huber K."/>
            <person name="Ghodbane F."/>
            <person name="Nouioui I."/>
            <person name="Tarhouni M."/>
            <person name="Gtari M."/>
        </authorList>
    </citation>
    <scope>NUCLEOTIDE SEQUENCE [LARGE SCALE GENOMIC DNA]</scope>
    <source>
        <strain evidence="2 3">IRAMC:0171</strain>
    </source>
</reference>
<feature type="region of interest" description="Disordered" evidence="1">
    <location>
        <begin position="149"/>
        <end position="174"/>
    </location>
</feature>
<organism evidence="2 3">
    <name type="scientific">Mesorhizobium retamae</name>
    <dbReference type="NCBI Taxonomy" id="2912854"/>
    <lineage>
        <taxon>Bacteria</taxon>
        <taxon>Pseudomonadati</taxon>
        <taxon>Pseudomonadota</taxon>
        <taxon>Alphaproteobacteria</taxon>
        <taxon>Hyphomicrobiales</taxon>
        <taxon>Phyllobacteriaceae</taxon>
        <taxon>Mesorhizobium</taxon>
    </lineage>
</organism>
<evidence type="ECO:0000256" key="1">
    <source>
        <dbReference type="SAM" id="MobiDB-lite"/>
    </source>
</evidence>
<feature type="region of interest" description="Disordered" evidence="1">
    <location>
        <begin position="488"/>
        <end position="532"/>
    </location>
</feature>
<evidence type="ECO:0000313" key="2">
    <source>
        <dbReference type="EMBL" id="MCG7503886.1"/>
    </source>
</evidence>
<accession>A0ABS9QAL4</accession>
<proteinExistence type="predicted"/>
<keyword evidence="3" id="KW-1185">Reference proteome</keyword>
<protein>
    <recommendedName>
        <fullName evidence="4">DUF2125 domain-containing protein</fullName>
    </recommendedName>
</protein>
<gene>
    <name evidence="2" type="ORF">L4923_02515</name>
</gene>
<feature type="compositionally biased region" description="Low complexity" evidence="1">
    <location>
        <begin position="512"/>
        <end position="532"/>
    </location>
</feature>